<evidence type="ECO:0000259" key="1">
    <source>
        <dbReference type="PROSITE" id="PS51819"/>
    </source>
</evidence>
<dbReference type="PANTHER" id="PTHR36503:SF1">
    <property type="entry name" value="BLR2520 PROTEIN"/>
    <property type="match status" value="1"/>
</dbReference>
<dbReference type="Proteomes" id="UP001229244">
    <property type="component" value="Unassembled WGS sequence"/>
</dbReference>
<evidence type="ECO:0000313" key="3">
    <source>
        <dbReference type="Proteomes" id="UP001229244"/>
    </source>
</evidence>
<dbReference type="AlphaFoldDB" id="A0AAE3VTC2"/>
<organism evidence="2 3">
    <name type="scientific">Amorphus orientalis</name>
    <dbReference type="NCBI Taxonomy" id="649198"/>
    <lineage>
        <taxon>Bacteria</taxon>
        <taxon>Pseudomonadati</taxon>
        <taxon>Pseudomonadota</taxon>
        <taxon>Alphaproteobacteria</taxon>
        <taxon>Hyphomicrobiales</taxon>
        <taxon>Amorphaceae</taxon>
        <taxon>Amorphus</taxon>
    </lineage>
</organism>
<protein>
    <submittedName>
        <fullName evidence="2">Catechol 2,3-dioxygenase-like lactoylglutathione lyase family enzyme</fullName>
    </submittedName>
</protein>
<accession>A0AAE3VTC2</accession>
<dbReference type="SUPFAM" id="SSF54593">
    <property type="entry name" value="Glyoxalase/Bleomycin resistance protein/Dihydroxybiphenyl dioxygenase"/>
    <property type="match status" value="1"/>
</dbReference>
<dbReference type="Pfam" id="PF00903">
    <property type="entry name" value="Glyoxalase"/>
    <property type="match status" value="1"/>
</dbReference>
<dbReference type="InterPro" id="IPR029068">
    <property type="entry name" value="Glyas_Bleomycin-R_OHBP_Dase"/>
</dbReference>
<dbReference type="GO" id="GO:0016829">
    <property type="term" value="F:lyase activity"/>
    <property type="evidence" value="ECO:0007669"/>
    <property type="project" value="UniProtKB-KW"/>
</dbReference>
<dbReference type="RefSeq" id="WP_306887374.1">
    <property type="nucleotide sequence ID" value="NZ_JAUSUL010000005.1"/>
</dbReference>
<feature type="domain" description="VOC" evidence="1">
    <location>
        <begin position="3"/>
        <end position="120"/>
    </location>
</feature>
<dbReference type="PANTHER" id="PTHR36503">
    <property type="entry name" value="BLR2520 PROTEIN"/>
    <property type="match status" value="1"/>
</dbReference>
<dbReference type="Gene3D" id="3.30.720.110">
    <property type="match status" value="1"/>
</dbReference>
<dbReference type="EMBL" id="JAUSUL010000005">
    <property type="protein sequence ID" value="MDQ0317455.1"/>
    <property type="molecule type" value="Genomic_DNA"/>
</dbReference>
<sequence>MSDANNIILYVKDVEASVRFYAGTLELETLHAEPGFALMALPSGLNLGLWKRDAVAPAATSEVGGSEIGFQVDDTGTVDEIFGVWSDRGVDIALSPTTLGFGRSFVGRDPDGHRLRVYARPGVV</sequence>
<name>A0AAE3VTC2_9HYPH</name>
<reference evidence="2" key="1">
    <citation type="submission" date="2023-07" db="EMBL/GenBank/DDBJ databases">
        <title>Genomic Encyclopedia of Type Strains, Phase IV (KMG-IV): sequencing the most valuable type-strain genomes for metagenomic binning, comparative biology and taxonomic classification.</title>
        <authorList>
            <person name="Goeker M."/>
        </authorList>
    </citation>
    <scope>NUCLEOTIDE SEQUENCE</scope>
    <source>
        <strain evidence="2">DSM 21202</strain>
    </source>
</reference>
<dbReference type="InterPro" id="IPR004360">
    <property type="entry name" value="Glyas_Fos-R_dOase_dom"/>
</dbReference>
<gene>
    <name evidence="2" type="ORF">J2S73_003939</name>
</gene>
<comment type="caution">
    <text evidence="2">The sequence shown here is derived from an EMBL/GenBank/DDBJ whole genome shotgun (WGS) entry which is preliminary data.</text>
</comment>
<dbReference type="InterPro" id="IPR037523">
    <property type="entry name" value="VOC_core"/>
</dbReference>
<dbReference type="PIRSF" id="PIRSF039020">
    <property type="entry name" value="EhpR"/>
    <property type="match status" value="1"/>
</dbReference>
<dbReference type="InterPro" id="IPR026275">
    <property type="entry name" value="Glyoxalase/dOase/EhpR"/>
</dbReference>
<dbReference type="Gene3D" id="3.30.720.120">
    <property type="match status" value="1"/>
</dbReference>
<keyword evidence="3" id="KW-1185">Reference proteome</keyword>
<proteinExistence type="predicted"/>
<dbReference type="PROSITE" id="PS51819">
    <property type="entry name" value="VOC"/>
    <property type="match status" value="1"/>
</dbReference>
<keyword evidence="2" id="KW-0456">Lyase</keyword>
<evidence type="ECO:0000313" key="2">
    <source>
        <dbReference type="EMBL" id="MDQ0317455.1"/>
    </source>
</evidence>